<dbReference type="Pfam" id="PF04610">
    <property type="entry name" value="TrbL"/>
    <property type="match status" value="1"/>
</dbReference>
<sequence length="181" mass="19937">MQPSIADYVFFKLIYNYLEDKIDKFGLEVMHRFMTWAATFALILVTIYILIQGFRVMTGRSREPLMEVVINLGRIVVIVSAATAMAIGNTNLSDFLTKDLDRHVHYMFTGEDNKTTADAIDENLAYTQLAMAAIDAVKVVNDDGELQGDKARAMLIAGAGASSPPMAAGAMLLLYKFAMAL</sequence>
<comment type="caution">
    <text evidence="6">The sequence shown here is derived from an EMBL/GenBank/DDBJ whole genome shotgun (WGS) entry which is preliminary data.</text>
</comment>
<organism evidence="6 7">
    <name type="scientific">Luteibacter yeojuensis</name>
    <dbReference type="NCBI Taxonomy" id="345309"/>
    <lineage>
        <taxon>Bacteria</taxon>
        <taxon>Pseudomonadati</taxon>
        <taxon>Pseudomonadota</taxon>
        <taxon>Gammaproteobacteria</taxon>
        <taxon>Lysobacterales</taxon>
        <taxon>Rhodanobacteraceae</taxon>
        <taxon>Luteibacter</taxon>
    </lineage>
</organism>
<evidence type="ECO:0000313" key="7">
    <source>
        <dbReference type="Proteomes" id="UP000033651"/>
    </source>
</evidence>
<evidence type="ECO:0000256" key="2">
    <source>
        <dbReference type="ARBA" id="ARBA00022692"/>
    </source>
</evidence>
<name>A0A0F3K4V1_9GAMM</name>
<comment type="subcellular location">
    <subcellularLocation>
        <location evidence="1">Membrane</location>
        <topology evidence="1">Multi-pass membrane protein</topology>
    </subcellularLocation>
</comment>
<feature type="transmembrane region" description="Helical" evidence="5">
    <location>
        <begin position="33"/>
        <end position="51"/>
    </location>
</feature>
<accession>A0A0F3K4V1</accession>
<dbReference type="GO" id="GO:0016020">
    <property type="term" value="C:membrane"/>
    <property type="evidence" value="ECO:0007669"/>
    <property type="project" value="UniProtKB-SubCell"/>
</dbReference>
<keyword evidence="7" id="KW-1185">Reference proteome</keyword>
<gene>
    <name evidence="6" type="ORF">VI08_19415</name>
</gene>
<feature type="transmembrane region" description="Helical" evidence="5">
    <location>
        <begin position="153"/>
        <end position="175"/>
    </location>
</feature>
<evidence type="ECO:0000256" key="1">
    <source>
        <dbReference type="ARBA" id="ARBA00004141"/>
    </source>
</evidence>
<dbReference type="EMBL" id="JZRB01000062">
    <property type="protein sequence ID" value="KJV26032.1"/>
    <property type="molecule type" value="Genomic_DNA"/>
</dbReference>
<proteinExistence type="predicted"/>
<keyword evidence="2 5" id="KW-0812">Transmembrane</keyword>
<dbReference type="Proteomes" id="UP000033651">
    <property type="component" value="Unassembled WGS sequence"/>
</dbReference>
<dbReference type="GO" id="GO:0030255">
    <property type="term" value="P:protein secretion by the type IV secretion system"/>
    <property type="evidence" value="ECO:0007669"/>
    <property type="project" value="InterPro"/>
</dbReference>
<feature type="non-terminal residue" evidence="6">
    <location>
        <position position="181"/>
    </location>
</feature>
<evidence type="ECO:0000256" key="4">
    <source>
        <dbReference type="ARBA" id="ARBA00023136"/>
    </source>
</evidence>
<dbReference type="InterPro" id="IPR007688">
    <property type="entry name" value="Conjugal_tfr_TrbL/VirB6"/>
</dbReference>
<keyword evidence="3 5" id="KW-1133">Transmembrane helix</keyword>
<dbReference type="RefSeq" id="WP_045831292.1">
    <property type="nucleotide sequence ID" value="NZ_JZRB01000062.1"/>
</dbReference>
<evidence type="ECO:0000313" key="6">
    <source>
        <dbReference type="EMBL" id="KJV26032.1"/>
    </source>
</evidence>
<evidence type="ECO:0000256" key="3">
    <source>
        <dbReference type="ARBA" id="ARBA00022989"/>
    </source>
</evidence>
<dbReference type="AlphaFoldDB" id="A0A0F3K4V1"/>
<evidence type="ECO:0000256" key="5">
    <source>
        <dbReference type="SAM" id="Phobius"/>
    </source>
</evidence>
<protein>
    <submittedName>
        <fullName evidence="6">Uncharacterized protein</fullName>
    </submittedName>
</protein>
<keyword evidence="4 5" id="KW-0472">Membrane</keyword>
<feature type="transmembrane region" description="Helical" evidence="5">
    <location>
        <begin position="72"/>
        <end position="92"/>
    </location>
</feature>
<reference evidence="6 7" key="1">
    <citation type="submission" date="2015-03" db="EMBL/GenBank/DDBJ databases">
        <title>Draft genome sequence of Luteibacter yeojuensis strain SU11.</title>
        <authorList>
            <person name="Sulaiman J."/>
            <person name="Priya K."/>
            <person name="Chan K.-G."/>
        </authorList>
    </citation>
    <scope>NUCLEOTIDE SEQUENCE [LARGE SCALE GENOMIC DNA]</scope>
    <source>
        <strain evidence="6 7">SU11</strain>
    </source>
</reference>